<reference evidence="3" key="1">
    <citation type="submission" date="2020-10" db="EMBL/GenBank/DDBJ databases">
        <title>Taxonomic study of unclassified bacteria belonging to the class Ktedonobacteria.</title>
        <authorList>
            <person name="Yabe S."/>
            <person name="Wang C.M."/>
            <person name="Zheng Y."/>
            <person name="Sakai Y."/>
            <person name="Cavaletti L."/>
            <person name="Monciardini P."/>
            <person name="Donadio S."/>
        </authorList>
    </citation>
    <scope>NUCLEOTIDE SEQUENCE</scope>
    <source>
        <strain evidence="3">ID150040</strain>
    </source>
</reference>
<protein>
    <submittedName>
        <fullName evidence="3">Activator of HSP90 ATPase</fullName>
    </submittedName>
</protein>
<evidence type="ECO:0000313" key="3">
    <source>
        <dbReference type="EMBL" id="GHO99327.1"/>
    </source>
</evidence>
<dbReference type="SUPFAM" id="SSF55961">
    <property type="entry name" value="Bet v1-like"/>
    <property type="match status" value="1"/>
</dbReference>
<comment type="caution">
    <text evidence="3">The sequence shown here is derived from an EMBL/GenBank/DDBJ whole genome shotgun (WGS) entry which is preliminary data.</text>
</comment>
<feature type="domain" description="Activator of Hsp90 ATPase homologue 1/2-like C-terminal" evidence="2">
    <location>
        <begin position="19"/>
        <end position="142"/>
    </location>
</feature>
<dbReference type="EMBL" id="BNJK01000002">
    <property type="protein sequence ID" value="GHO99327.1"/>
    <property type="molecule type" value="Genomic_DNA"/>
</dbReference>
<dbReference type="InterPro" id="IPR013538">
    <property type="entry name" value="ASHA1/2-like_C"/>
</dbReference>
<dbReference type="CDD" id="cd08900">
    <property type="entry name" value="SRPBCC_CalC_Aha1-like_7"/>
    <property type="match status" value="1"/>
</dbReference>
<dbReference type="Pfam" id="PF08327">
    <property type="entry name" value="AHSA1"/>
    <property type="match status" value="1"/>
</dbReference>
<organism evidence="3 4">
    <name type="scientific">Reticulibacter mediterranei</name>
    <dbReference type="NCBI Taxonomy" id="2778369"/>
    <lineage>
        <taxon>Bacteria</taxon>
        <taxon>Bacillati</taxon>
        <taxon>Chloroflexota</taxon>
        <taxon>Ktedonobacteria</taxon>
        <taxon>Ktedonobacterales</taxon>
        <taxon>Reticulibacteraceae</taxon>
        <taxon>Reticulibacter</taxon>
    </lineage>
</organism>
<dbReference type="AlphaFoldDB" id="A0A8J3IYY3"/>
<sequence length="153" mass="17368">MNERSIQHSTFVIERTYSASPARVFTAWANPEAKARWFPKADEFDFRVGGREFNSSEHAGAIFTYDARYQDIVPGQRIAFTYTMDRNEMRISISVATVEFRKIDTGTQLIYTEQGAYLDGLDNPELREHGTRQLLDALDEALQSGAIPAETHS</sequence>
<keyword evidence="4" id="KW-1185">Reference proteome</keyword>
<gene>
    <name evidence="3" type="ORF">KSF_093750</name>
</gene>
<evidence type="ECO:0000259" key="2">
    <source>
        <dbReference type="Pfam" id="PF08327"/>
    </source>
</evidence>
<evidence type="ECO:0000256" key="1">
    <source>
        <dbReference type="ARBA" id="ARBA00006817"/>
    </source>
</evidence>
<name>A0A8J3IYY3_9CHLR</name>
<dbReference type="Gene3D" id="3.30.530.20">
    <property type="match status" value="1"/>
</dbReference>
<evidence type="ECO:0000313" key="4">
    <source>
        <dbReference type="Proteomes" id="UP000597444"/>
    </source>
</evidence>
<accession>A0A8J3IYY3</accession>
<dbReference type="Proteomes" id="UP000597444">
    <property type="component" value="Unassembled WGS sequence"/>
</dbReference>
<dbReference type="InterPro" id="IPR023393">
    <property type="entry name" value="START-like_dom_sf"/>
</dbReference>
<comment type="similarity">
    <text evidence="1">Belongs to the AHA1 family.</text>
</comment>
<dbReference type="RefSeq" id="WP_220209974.1">
    <property type="nucleotide sequence ID" value="NZ_BNJK01000002.1"/>
</dbReference>
<proteinExistence type="inferred from homology"/>